<dbReference type="InterPro" id="IPR017937">
    <property type="entry name" value="Thioredoxin_CS"/>
</dbReference>
<comment type="caution">
    <text evidence="6">The sequence shown here is derived from an EMBL/GenBank/DDBJ whole genome shotgun (WGS) entry which is preliminary data.</text>
</comment>
<keyword evidence="4" id="KW-0676">Redox-active center</keyword>
<dbReference type="OrthoDB" id="10263751at2759"/>
<dbReference type="Proteomes" id="UP000188320">
    <property type="component" value="Unassembled WGS sequence"/>
</dbReference>
<evidence type="ECO:0000313" key="6">
    <source>
        <dbReference type="EMBL" id="OMH82285.1"/>
    </source>
</evidence>
<proteinExistence type="inferred from homology"/>
<dbReference type="CDD" id="cd02947">
    <property type="entry name" value="TRX_family"/>
    <property type="match status" value="1"/>
</dbReference>
<feature type="active site" description="Nucleophile" evidence="3">
    <location>
        <position position="31"/>
    </location>
</feature>
<keyword evidence="1 4" id="KW-1015">Disulfide bond</keyword>
<evidence type="ECO:0000256" key="2">
    <source>
        <dbReference type="PIRNR" id="PIRNR000077"/>
    </source>
</evidence>
<evidence type="ECO:0000313" key="7">
    <source>
        <dbReference type="Proteomes" id="UP000188320"/>
    </source>
</evidence>
<feature type="domain" description="Thioredoxin" evidence="5">
    <location>
        <begin position="1"/>
        <end position="104"/>
    </location>
</feature>
<sequence length="104" mass="11642">MPVEHINSTQHFQEVINSGSLVVVDFFATWCGPCKMIAPKFEQFSNQYTDVRFIKVDVDEQEEIAALADVSAMPTFKFYKNGALVDSIIGANVALLENKIKTLQ</sequence>
<feature type="site" description="Contributes to redox potential value" evidence="3">
    <location>
        <position position="32"/>
    </location>
</feature>
<dbReference type="AlphaFoldDB" id="A0A1R1PMT9"/>
<dbReference type="FunFam" id="3.40.30.10:FF:000245">
    <property type="entry name" value="Thioredoxin"/>
    <property type="match status" value="1"/>
</dbReference>
<dbReference type="InterPro" id="IPR013766">
    <property type="entry name" value="Thioredoxin_domain"/>
</dbReference>
<gene>
    <name evidence="6" type="ORF">AX774_g4233</name>
</gene>
<evidence type="ECO:0000259" key="5">
    <source>
        <dbReference type="PROSITE" id="PS51352"/>
    </source>
</evidence>
<feature type="site" description="Contributes to redox potential value" evidence="3">
    <location>
        <position position="33"/>
    </location>
</feature>
<dbReference type="GO" id="GO:0015035">
    <property type="term" value="F:protein-disulfide reductase activity"/>
    <property type="evidence" value="ECO:0007669"/>
    <property type="project" value="InterPro"/>
</dbReference>
<dbReference type="PROSITE" id="PS51352">
    <property type="entry name" value="THIOREDOXIN_2"/>
    <property type="match status" value="1"/>
</dbReference>
<keyword evidence="7" id="KW-1185">Reference proteome</keyword>
<feature type="disulfide bond" description="Redox-active" evidence="4">
    <location>
        <begin position="31"/>
        <end position="34"/>
    </location>
</feature>
<accession>A0A1R1PMT9</accession>
<dbReference type="Gene3D" id="3.40.30.10">
    <property type="entry name" value="Glutaredoxin"/>
    <property type="match status" value="1"/>
</dbReference>
<evidence type="ECO:0000256" key="3">
    <source>
        <dbReference type="PIRSR" id="PIRSR000077-1"/>
    </source>
</evidence>
<reference evidence="7" key="1">
    <citation type="submission" date="2017-01" db="EMBL/GenBank/DDBJ databases">
        <authorList>
            <person name="Wang Y."/>
            <person name="White M."/>
            <person name="Kvist S."/>
            <person name="Moncalvo J.-M."/>
        </authorList>
    </citation>
    <scope>NUCLEOTIDE SEQUENCE [LARGE SCALE GENOMIC DNA]</scope>
    <source>
        <strain evidence="7">COL-18-3</strain>
    </source>
</reference>
<dbReference type="SUPFAM" id="SSF52833">
    <property type="entry name" value="Thioredoxin-like"/>
    <property type="match status" value="1"/>
</dbReference>
<organism evidence="6 7">
    <name type="scientific">Zancudomyces culisetae</name>
    <name type="common">Gut fungus</name>
    <name type="synonym">Smittium culisetae</name>
    <dbReference type="NCBI Taxonomy" id="1213189"/>
    <lineage>
        <taxon>Eukaryota</taxon>
        <taxon>Fungi</taxon>
        <taxon>Fungi incertae sedis</taxon>
        <taxon>Zoopagomycota</taxon>
        <taxon>Kickxellomycotina</taxon>
        <taxon>Harpellomycetes</taxon>
        <taxon>Harpellales</taxon>
        <taxon>Legeriomycetaceae</taxon>
        <taxon>Zancudomyces</taxon>
    </lineage>
</organism>
<name>A0A1R1PMT9_ZANCU</name>
<feature type="site" description="Deprotonates C-terminal active site Cys" evidence="3">
    <location>
        <position position="25"/>
    </location>
</feature>
<dbReference type="InterPro" id="IPR036249">
    <property type="entry name" value="Thioredoxin-like_sf"/>
</dbReference>
<dbReference type="Pfam" id="PF00085">
    <property type="entry name" value="Thioredoxin"/>
    <property type="match status" value="1"/>
</dbReference>
<dbReference type="InterPro" id="IPR005746">
    <property type="entry name" value="Thioredoxin"/>
</dbReference>
<evidence type="ECO:0000256" key="1">
    <source>
        <dbReference type="ARBA" id="ARBA00023157"/>
    </source>
</evidence>
<protein>
    <recommendedName>
        <fullName evidence="2">Thioredoxin</fullName>
    </recommendedName>
</protein>
<dbReference type="EMBL" id="LSSK01000698">
    <property type="protein sequence ID" value="OMH82285.1"/>
    <property type="molecule type" value="Genomic_DNA"/>
</dbReference>
<dbReference type="PRINTS" id="PR00421">
    <property type="entry name" value="THIOREDOXIN"/>
</dbReference>
<evidence type="ECO:0000256" key="4">
    <source>
        <dbReference type="PIRSR" id="PIRSR000077-4"/>
    </source>
</evidence>
<dbReference type="PANTHER" id="PTHR46115">
    <property type="entry name" value="THIOREDOXIN-LIKE PROTEIN 1"/>
    <property type="match status" value="1"/>
</dbReference>
<feature type="active site" description="Nucleophile" evidence="3">
    <location>
        <position position="34"/>
    </location>
</feature>
<dbReference type="NCBIfam" id="TIGR01068">
    <property type="entry name" value="thioredoxin"/>
    <property type="match status" value="1"/>
</dbReference>
<comment type="similarity">
    <text evidence="2">Belongs to the thioredoxin family.</text>
</comment>
<dbReference type="PIRSF" id="PIRSF000077">
    <property type="entry name" value="Thioredoxin"/>
    <property type="match status" value="1"/>
</dbReference>
<dbReference type="PROSITE" id="PS00194">
    <property type="entry name" value="THIOREDOXIN_1"/>
    <property type="match status" value="1"/>
</dbReference>